<keyword evidence="2 7" id="KW-0436">Ligase</keyword>
<evidence type="ECO:0000256" key="2">
    <source>
        <dbReference type="ARBA" id="ARBA00022598"/>
    </source>
</evidence>
<dbReference type="InterPro" id="IPR000924">
    <property type="entry name" value="Glu/Gln-tRNA-synth"/>
</dbReference>
<name>A7AS98_BABBO</name>
<comment type="similarity">
    <text evidence="1">Belongs to the class-I aminoacyl-tRNA synthetase family. Glutamate--tRNA ligase type 1 subfamily.</text>
</comment>
<dbReference type="SUPFAM" id="SSF48163">
    <property type="entry name" value="An anticodon-binding domain of class I aminoacyl-tRNA synthetases"/>
    <property type="match status" value="1"/>
</dbReference>
<proteinExistence type="inferred from homology"/>
<dbReference type="PROSITE" id="PS00178">
    <property type="entry name" value="AA_TRNA_LIGASE_I"/>
    <property type="match status" value="1"/>
</dbReference>
<dbReference type="GO" id="GO:0004818">
    <property type="term" value="F:glutamate-tRNA ligase activity"/>
    <property type="evidence" value="ECO:0007669"/>
    <property type="project" value="UniProtKB-EC"/>
</dbReference>
<dbReference type="FunCoup" id="A7AS98">
    <property type="interactions" value="167"/>
</dbReference>
<dbReference type="SUPFAM" id="SSF52374">
    <property type="entry name" value="Nucleotidylyl transferase"/>
    <property type="match status" value="1"/>
</dbReference>
<dbReference type="GO" id="GO:0005739">
    <property type="term" value="C:mitochondrion"/>
    <property type="evidence" value="ECO:0007669"/>
    <property type="project" value="TreeGrafter"/>
</dbReference>
<evidence type="ECO:0000256" key="4">
    <source>
        <dbReference type="ARBA" id="ARBA00022840"/>
    </source>
</evidence>
<dbReference type="NCBIfam" id="TIGR00464">
    <property type="entry name" value="gltX_bact"/>
    <property type="match status" value="1"/>
</dbReference>
<dbReference type="BRENDA" id="6.1.1.17">
    <property type="organism ID" value="7309"/>
</dbReference>
<dbReference type="Proteomes" id="UP000002173">
    <property type="component" value="Unassembled WGS sequence"/>
</dbReference>
<dbReference type="GO" id="GO:0000049">
    <property type="term" value="F:tRNA binding"/>
    <property type="evidence" value="ECO:0007669"/>
    <property type="project" value="InterPro"/>
</dbReference>
<evidence type="ECO:0000256" key="7">
    <source>
        <dbReference type="RuleBase" id="RU363037"/>
    </source>
</evidence>
<sequence length="601" mass="68099">MKLYAKLLYTILNYLNLFVRVSSISCSNSFKLYSKSLSVRQKGVYILCVNNTSCFVANSGHSGTEIRGFVFRHNPSSYTPKIRSFPKVKVRFAPSPTGDLHVGNLRTFIYNYLFALKHDGTVILRVDDTDISREIPGSIDRIVGDFKKYTVVDGWVLNGLKVQEALLLITILTINQIDNMHISEEVAELLLQTGKAYRCFCSKEDVERRRKNSEEDNSQITYDKTCSHVTSEGVEVALKSGRKYTVRLRSPPNEEDFIILRSDGTATYNFACAVDDHEFGITHVIRAVDHLDNTYKQIQVLQAIGTAIPAYKHCSLLRNLDLSKISKRDNDCLKLSKLRTMGFSKLPIINYLAFLGTRYADDPMCYDLKTLSQKIELDDLSFAPIAFNIDKLKWLNKRYLTTIGYKDFTAQLKEYIDNGYSGTLLFPKDDFMGIVETSPHFLKNGVHTLYDYVVMMESALGYKPPAFVAAGHCGYGGVFLDAESQRFLETFIEWAQQLISASDVGESIYKLARDMFNSDEFLAIGGKQHLPVVRYALTGTTTGPPISTLIDLWSMAAEKMLPGFVSLRERIVRMRDIDLRSPDPLSKMLFETEPKLSNIEY</sequence>
<gene>
    <name evidence="10" type="ORF">BBOV_IV010640</name>
</gene>
<evidence type="ECO:0000256" key="3">
    <source>
        <dbReference type="ARBA" id="ARBA00022741"/>
    </source>
</evidence>
<dbReference type="InterPro" id="IPR001412">
    <property type="entry name" value="aa-tRNA-synth_I_CS"/>
</dbReference>
<dbReference type="PANTHER" id="PTHR43311">
    <property type="entry name" value="GLUTAMATE--TRNA LIGASE"/>
    <property type="match status" value="1"/>
</dbReference>
<dbReference type="PANTHER" id="PTHR43311:SF2">
    <property type="entry name" value="GLUTAMATE--TRNA LIGASE, MITOCHONDRIAL-RELATED"/>
    <property type="match status" value="1"/>
</dbReference>
<reference evidence="11" key="3">
    <citation type="journal article" date="2021" name="Int. J. Parasitol.">
        <title>Comparative analysis of gene expression between Babesia bovis blood stages and kinetes allowed by improved genome annotation.</title>
        <authorList>
            <person name="Ueti M.W."/>
            <person name="Johnson W.C."/>
            <person name="Kappmeyer L.S."/>
            <person name="Herndon D.R."/>
            <person name="Mousel M.R."/>
            <person name="Reif K.E."/>
            <person name="Taus N.S."/>
            <person name="Ifeonu O.O."/>
            <person name="Silva J.C."/>
            <person name="Suarez C.E."/>
            <person name="Brayton K.A."/>
        </authorList>
    </citation>
    <scope>NUCLEOTIDE SEQUENCE [LARGE SCALE GENOMIC DNA]</scope>
</reference>
<evidence type="ECO:0000313" key="11">
    <source>
        <dbReference type="Proteomes" id="UP000002173"/>
    </source>
</evidence>
<dbReference type="InterPro" id="IPR008925">
    <property type="entry name" value="aa_tRNA-synth_I_cd-bd_sf"/>
</dbReference>
<dbReference type="InterPro" id="IPR004527">
    <property type="entry name" value="Glu-tRNA-ligase_bac/mito"/>
</dbReference>
<dbReference type="PRINTS" id="PR00987">
    <property type="entry name" value="TRNASYNTHGLU"/>
</dbReference>
<organism evidence="10 11">
    <name type="scientific">Babesia bovis</name>
    <dbReference type="NCBI Taxonomy" id="5865"/>
    <lineage>
        <taxon>Eukaryota</taxon>
        <taxon>Sar</taxon>
        <taxon>Alveolata</taxon>
        <taxon>Apicomplexa</taxon>
        <taxon>Aconoidasida</taxon>
        <taxon>Piroplasmida</taxon>
        <taxon>Babesiidae</taxon>
        <taxon>Babesia</taxon>
    </lineage>
</organism>
<dbReference type="AlphaFoldDB" id="A7AS98"/>
<dbReference type="eggNOG" id="KOG1149">
    <property type="taxonomic scope" value="Eukaryota"/>
</dbReference>
<keyword evidence="4 7" id="KW-0067">ATP-binding</keyword>
<evidence type="ECO:0000313" key="10">
    <source>
        <dbReference type="EMBL" id="EDO07417.1"/>
    </source>
</evidence>
<feature type="chain" id="PRO_5002706907" evidence="8">
    <location>
        <begin position="24"/>
        <end position="601"/>
    </location>
</feature>
<dbReference type="GO" id="GO:0005524">
    <property type="term" value="F:ATP binding"/>
    <property type="evidence" value="ECO:0007669"/>
    <property type="project" value="UniProtKB-KW"/>
</dbReference>
<reference evidence="10 11" key="1">
    <citation type="journal article" date="2007" name="PLoS Pathog.">
        <title>Genome sequence of Babesia bovis and comparative analysis of apicomplexan hemoprotozoa.</title>
        <authorList>
            <person name="Brayton K.A."/>
            <person name="Lau A.O.T."/>
            <person name="Herndon D.R."/>
            <person name="Hannick L."/>
            <person name="Kappmeyer L.S."/>
            <person name="Berens S.J."/>
            <person name="Bidwell S.L."/>
            <person name="Brown W.C."/>
            <person name="Crabtree J."/>
            <person name="Fadrosh D."/>
            <person name="Feldblum T."/>
            <person name="Forberger H.A."/>
            <person name="Haas B.J."/>
            <person name="Howell J.M."/>
            <person name="Khouri H."/>
            <person name="Koo H."/>
            <person name="Mann D.J."/>
            <person name="Norimine J."/>
            <person name="Paulsen I.T."/>
            <person name="Radune D."/>
            <person name="Ren Q."/>
            <person name="Smith R.K. Jr."/>
            <person name="Suarez C.E."/>
            <person name="White O."/>
            <person name="Wortman J.R."/>
            <person name="Knowles D.P. Jr."/>
            <person name="McElwain T.F."/>
            <person name="Nene V.M."/>
        </authorList>
    </citation>
    <scope>NUCLEOTIDE SEQUENCE [LARGE SCALE GENOMIC DNA]</scope>
    <source>
        <strain evidence="10">T2Bo</strain>
    </source>
</reference>
<evidence type="ECO:0000256" key="6">
    <source>
        <dbReference type="ARBA" id="ARBA00023146"/>
    </source>
</evidence>
<keyword evidence="11" id="KW-1185">Reference proteome</keyword>
<reference evidence="11" key="2">
    <citation type="journal article" date="2020" name="Data Brief">
        <title>Transcriptome dataset of Babesia bovis life stages within vertebrate and invertebrate hosts.</title>
        <authorList>
            <person name="Ueti M.W."/>
            <person name="Johnson W.C."/>
            <person name="Kappmeyer L.S."/>
            <person name="Herndon D.R."/>
            <person name="Mousel M.R."/>
            <person name="Reif K.E."/>
            <person name="Taus N.S."/>
            <person name="Ifeonu O.O."/>
            <person name="Silva J.C."/>
            <person name="Suarez C.E."/>
            <person name="Brayton K.A."/>
        </authorList>
    </citation>
    <scope>NUCLEOTIDE SEQUENCE [LARGE SCALE GENOMIC DNA]</scope>
</reference>
<dbReference type="InterPro" id="IPR020058">
    <property type="entry name" value="Glu/Gln-tRNA-synth_Ib_cat-dom"/>
</dbReference>
<feature type="signal peptide" evidence="8">
    <location>
        <begin position="1"/>
        <end position="23"/>
    </location>
</feature>
<evidence type="ECO:0000256" key="5">
    <source>
        <dbReference type="ARBA" id="ARBA00022917"/>
    </source>
</evidence>
<dbReference type="InterPro" id="IPR014729">
    <property type="entry name" value="Rossmann-like_a/b/a_fold"/>
</dbReference>
<evidence type="ECO:0000256" key="8">
    <source>
        <dbReference type="SAM" id="SignalP"/>
    </source>
</evidence>
<comment type="caution">
    <text evidence="10">The sequence shown here is derived from an EMBL/GenBank/DDBJ whole genome shotgun (WGS) entry which is preliminary data.</text>
</comment>
<keyword evidence="6 7" id="KW-0030">Aminoacyl-tRNA synthetase</keyword>
<dbReference type="VEuPathDB" id="PiroplasmaDB:BBOV_IV010640"/>
<dbReference type="InterPro" id="IPR049940">
    <property type="entry name" value="GluQ/Sye"/>
</dbReference>
<keyword evidence="3 7" id="KW-0547">Nucleotide-binding</keyword>
<dbReference type="GO" id="GO:0006424">
    <property type="term" value="P:glutamyl-tRNA aminoacylation"/>
    <property type="evidence" value="ECO:0007669"/>
    <property type="project" value="InterPro"/>
</dbReference>
<feature type="domain" description="Glutamyl/glutaminyl-tRNA synthetase class Ib catalytic" evidence="9">
    <location>
        <begin position="87"/>
        <end position="394"/>
    </location>
</feature>
<dbReference type="Pfam" id="PF00749">
    <property type="entry name" value="tRNA-synt_1c"/>
    <property type="match status" value="1"/>
</dbReference>
<dbReference type="OMA" id="WMNKKYL"/>
<accession>A7AS98</accession>
<evidence type="ECO:0000256" key="1">
    <source>
        <dbReference type="ARBA" id="ARBA00007894"/>
    </source>
</evidence>
<dbReference type="EC" id="6.1.1.17" evidence="10"/>
<keyword evidence="5 7" id="KW-0648">Protein biosynthesis</keyword>
<evidence type="ECO:0000259" key="9">
    <source>
        <dbReference type="Pfam" id="PF00749"/>
    </source>
</evidence>
<dbReference type="InParanoid" id="A7AS98"/>
<protein>
    <submittedName>
        <fullName evidence="10">Glutamyl-tRNA synthetase, putative</fullName>
        <ecNumber evidence="10">6.1.1.17</ecNumber>
    </submittedName>
</protein>
<keyword evidence="8" id="KW-0732">Signal</keyword>
<dbReference type="EMBL" id="AAXT01000002">
    <property type="protein sequence ID" value="EDO07417.1"/>
    <property type="molecule type" value="Genomic_DNA"/>
</dbReference>
<dbReference type="STRING" id="5865.A7AS98"/>
<dbReference type="Gene3D" id="3.40.50.620">
    <property type="entry name" value="HUPs"/>
    <property type="match status" value="1"/>
</dbReference>